<evidence type="ECO:0000256" key="1">
    <source>
        <dbReference type="SAM" id="MobiDB-lite"/>
    </source>
</evidence>
<evidence type="ECO:0000313" key="2">
    <source>
        <dbReference type="EMBL" id="GEU37628.1"/>
    </source>
</evidence>
<name>A0A6L2JKS1_TANCI</name>
<gene>
    <name evidence="2" type="ORF">Tci_009606</name>
</gene>
<proteinExistence type="predicted"/>
<feature type="region of interest" description="Disordered" evidence="1">
    <location>
        <begin position="207"/>
        <end position="227"/>
    </location>
</feature>
<comment type="caution">
    <text evidence="2">The sequence shown here is derived from an EMBL/GenBank/DDBJ whole genome shotgun (WGS) entry which is preliminary data.</text>
</comment>
<organism evidence="2">
    <name type="scientific">Tanacetum cinerariifolium</name>
    <name type="common">Dalmatian daisy</name>
    <name type="synonym">Chrysanthemum cinerariifolium</name>
    <dbReference type="NCBI Taxonomy" id="118510"/>
    <lineage>
        <taxon>Eukaryota</taxon>
        <taxon>Viridiplantae</taxon>
        <taxon>Streptophyta</taxon>
        <taxon>Embryophyta</taxon>
        <taxon>Tracheophyta</taxon>
        <taxon>Spermatophyta</taxon>
        <taxon>Magnoliopsida</taxon>
        <taxon>eudicotyledons</taxon>
        <taxon>Gunneridae</taxon>
        <taxon>Pentapetalae</taxon>
        <taxon>asterids</taxon>
        <taxon>campanulids</taxon>
        <taxon>Asterales</taxon>
        <taxon>Asteraceae</taxon>
        <taxon>Asteroideae</taxon>
        <taxon>Anthemideae</taxon>
        <taxon>Anthemidinae</taxon>
        <taxon>Tanacetum</taxon>
    </lineage>
</organism>
<reference evidence="2" key="1">
    <citation type="journal article" date="2019" name="Sci. Rep.">
        <title>Draft genome of Tanacetum cinerariifolium, the natural source of mosquito coil.</title>
        <authorList>
            <person name="Yamashiro T."/>
            <person name="Shiraishi A."/>
            <person name="Satake H."/>
            <person name="Nakayama K."/>
        </authorList>
    </citation>
    <scope>NUCLEOTIDE SEQUENCE</scope>
</reference>
<protein>
    <recommendedName>
        <fullName evidence="3">Zinc knuckle CX2CX4HX4C</fullName>
    </recommendedName>
</protein>
<feature type="region of interest" description="Disordered" evidence="1">
    <location>
        <begin position="1"/>
        <end position="25"/>
    </location>
</feature>
<accession>A0A6L2JKS1</accession>
<dbReference type="EMBL" id="BKCJ010000952">
    <property type="protein sequence ID" value="GEU37628.1"/>
    <property type="molecule type" value="Genomic_DNA"/>
</dbReference>
<sequence>MYTKRKKPGDKTQQSGDKTHNGSIVSGHVDELLGGYIEGWKKNSNFNVTLGSSLDPGFPSLSKVTGTVRSQDGSLKEDSYTNSMCLESWGRSNYARILIEIDVCNDFGDNLVMAVPNLEGTGYTKEIIRVEHEWKPPRCSTCFIFGHLLDHFPKSPTRVMNKMDKRGEPKMNQFVGKRNVLTLGNDTFSLSNSFKALNVGNSVSEEVETGNKASTSGVQEEGQSSTSLVEKINMFEKQLREGECG</sequence>
<feature type="compositionally biased region" description="Polar residues" evidence="1">
    <location>
        <begin position="11"/>
        <end position="24"/>
    </location>
</feature>
<dbReference type="AlphaFoldDB" id="A0A6L2JKS1"/>
<feature type="compositionally biased region" description="Polar residues" evidence="1">
    <location>
        <begin position="211"/>
        <end position="227"/>
    </location>
</feature>
<evidence type="ECO:0008006" key="3">
    <source>
        <dbReference type="Google" id="ProtNLM"/>
    </source>
</evidence>